<evidence type="ECO:0000256" key="1">
    <source>
        <dbReference type="SAM" id="Phobius"/>
    </source>
</evidence>
<organism evidence="2 3">
    <name type="scientific">Araneus ventricosus</name>
    <name type="common">Orbweaver spider</name>
    <name type="synonym">Epeira ventricosa</name>
    <dbReference type="NCBI Taxonomy" id="182803"/>
    <lineage>
        <taxon>Eukaryota</taxon>
        <taxon>Metazoa</taxon>
        <taxon>Ecdysozoa</taxon>
        <taxon>Arthropoda</taxon>
        <taxon>Chelicerata</taxon>
        <taxon>Arachnida</taxon>
        <taxon>Araneae</taxon>
        <taxon>Araneomorphae</taxon>
        <taxon>Entelegynae</taxon>
        <taxon>Araneoidea</taxon>
        <taxon>Araneidae</taxon>
        <taxon>Araneus</taxon>
    </lineage>
</organism>
<dbReference type="EMBL" id="BGPR01027440">
    <property type="protein sequence ID" value="GBN97940.1"/>
    <property type="molecule type" value="Genomic_DNA"/>
</dbReference>
<comment type="caution">
    <text evidence="2">The sequence shown here is derived from an EMBL/GenBank/DDBJ whole genome shotgun (WGS) entry which is preliminary data.</text>
</comment>
<keyword evidence="1" id="KW-1133">Transmembrane helix</keyword>
<evidence type="ECO:0000313" key="3">
    <source>
        <dbReference type="Proteomes" id="UP000499080"/>
    </source>
</evidence>
<keyword evidence="3" id="KW-1185">Reference proteome</keyword>
<protein>
    <recommendedName>
        <fullName evidence="4">PiggyBac transposable element-derived protein domain-containing protein</fullName>
    </recommendedName>
</protein>
<gene>
    <name evidence="2" type="ORF">AVEN_232529_1</name>
</gene>
<name>A0A4Y2TD76_ARAVE</name>
<dbReference type="AlphaFoldDB" id="A0A4Y2TD76"/>
<accession>A0A4Y2TD76</accession>
<dbReference type="Proteomes" id="UP000499080">
    <property type="component" value="Unassembled WGS sequence"/>
</dbReference>
<keyword evidence="1" id="KW-0812">Transmembrane</keyword>
<keyword evidence="1" id="KW-0472">Membrane</keyword>
<evidence type="ECO:0000313" key="2">
    <source>
        <dbReference type="EMBL" id="GBN97940.1"/>
    </source>
</evidence>
<sequence length="95" mass="10916">MGPITTALATHIFQWNFNLFLAVIKVFLLKQRLNPKNCSFMQGSSKKSPKEEDTGIKDFEQFLELSIMVILNTTILHKAPRSFWKCIYSDATFGE</sequence>
<reference evidence="2 3" key="1">
    <citation type="journal article" date="2019" name="Sci. Rep.">
        <title>Orb-weaving spider Araneus ventricosus genome elucidates the spidroin gene catalogue.</title>
        <authorList>
            <person name="Kono N."/>
            <person name="Nakamura H."/>
            <person name="Ohtoshi R."/>
            <person name="Moran D.A.P."/>
            <person name="Shinohara A."/>
            <person name="Yoshida Y."/>
            <person name="Fujiwara M."/>
            <person name="Mori M."/>
            <person name="Tomita M."/>
            <person name="Arakawa K."/>
        </authorList>
    </citation>
    <scope>NUCLEOTIDE SEQUENCE [LARGE SCALE GENOMIC DNA]</scope>
</reference>
<feature type="transmembrane region" description="Helical" evidence="1">
    <location>
        <begin position="12"/>
        <end position="29"/>
    </location>
</feature>
<evidence type="ECO:0008006" key="4">
    <source>
        <dbReference type="Google" id="ProtNLM"/>
    </source>
</evidence>
<proteinExistence type="predicted"/>